<evidence type="ECO:0000313" key="1">
    <source>
        <dbReference type="EMBL" id="PWT36860.1"/>
    </source>
</evidence>
<dbReference type="Gene3D" id="2.160.10.10">
    <property type="entry name" value="Hexapeptide repeat proteins"/>
    <property type="match status" value="1"/>
</dbReference>
<dbReference type="InterPro" id="IPR011004">
    <property type="entry name" value="Trimer_LpxA-like_sf"/>
</dbReference>
<dbReference type="EMBL" id="QGHV01000051">
    <property type="protein sequence ID" value="PWT36860.1"/>
    <property type="molecule type" value="Genomic_DNA"/>
</dbReference>
<evidence type="ECO:0008006" key="4">
    <source>
        <dbReference type="Google" id="ProtNLM"/>
    </source>
</evidence>
<dbReference type="SUPFAM" id="SSF51161">
    <property type="entry name" value="Trimeric LpxA-like enzymes"/>
    <property type="match status" value="1"/>
</dbReference>
<dbReference type="AlphaFoldDB" id="A0A855XE71"/>
<evidence type="ECO:0000313" key="3">
    <source>
        <dbReference type="Proteomes" id="UP000245980"/>
    </source>
</evidence>
<sequence>MMHQLNRLLCFIYSIYFNFKYLLLKDAIYLPIKINYKTKVYIDNSSRIIVSSTTKKMFMVEIGFKGTKFISKNSEQSLTLINNSKLILNANCVIGEGHNIYCNNGILTINNDVYINRNVLIQCENKIELGKDTLLGWNVSLRDTDGHSLNSSGQTRSENAPILIGKKVWLAANVVILKGSIITNGSIVATGSIVPGVIVKRENCLVAGIPAKVKKENITLEK</sequence>
<dbReference type="CDD" id="cd04647">
    <property type="entry name" value="LbH_MAT_like"/>
    <property type="match status" value="1"/>
</dbReference>
<dbReference type="InterPro" id="IPR051159">
    <property type="entry name" value="Hexapeptide_acetyltransf"/>
</dbReference>
<proteinExistence type="predicted"/>
<dbReference type="PANTHER" id="PTHR23416">
    <property type="entry name" value="SIALIC ACID SYNTHASE-RELATED"/>
    <property type="match status" value="1"/>
</dbReference>
<comment type="caution">
    <text evidence="2">The sequence shown here is derived from an EMBL/GenBank/DDBJ whole genome shotgun (WGS) entry which is preliminary data.</text>
</comment>
<dbReference type="Proteomes" id="UP000245735">
    <property type="component" value="Unassembled WGS sequence"/>
</dbReference>
<dbReference type="Proteomes" id="UP000245980">
    <property type="component" value="Unassembled WGS sequence"/>
</dbReference>
<gene>
    <name evidence="2" type="ORF">DKZ22_09360</name>
    <name evidence="1" type="ORF">DKZ35_08070</name>
</gene>
<accession>A0A855XE71</accession>
<dbReference type="RefSeq" id="WP_109884664.1">
    <property type="nucleotide sequence ID" value="NZ_QGHR01000032.1"/>
</dbReference>
<protein>
    <recommendedName>
        <fullName evidence="4">Acyltransferase</fullName>
    </recommendedName>
</protein>
<organism evidence="2 3">
    <name type="scientific">Limosilactobacillus reuteri</name>
    <name type="common">Lactobacillus reuteri</name>
    <dbReference type="NCBI Taxonomy" id="1598"/>
    <lineage>
        <taxon>Bacteria</taxon>
        <taxon>Bacillati</taxon>
        <taxon>Bacillota</taxon>
        <taxon>Bacilli</taxon>
        <taxon>Lactobacillales</taxon>
        <taxon>Lactobacillaceae</taxon>
        <taxon>Limosilactobacillus</taxon>
    </lineage>
</organism>
<dbReference type="EMBL" id="QGHT01000054">
    <property type="protein sequence ID" value="PWT40177.1"/>
    <property type="molecule type" value="Genomic_DNA"/>
</dbReference>
<reference evidence="2 3" key="1">
    <citation type="journal article" date="2018" name="Front. Microbiol.">
        <title>Comparative Genomics of the Herbivore Gut Symbiont Lactobacillus reuteri Reveals Genetic Diversity and Lifestyle Adaptation.</title>
        <authorList>
            <person name="Zhao J."/>
        </authorList>
    </citation>
    <scope>NUCLEOTIDE SEQUENCE [LARGE SCALE GENOMIC DNA]</scope>
    <source>
        <strain evidence="2 3">LR10</strain>
        <strain evidence="1">LR9</strain>
    </source>
</reference>
<reference evidence="2" key="2">
    <citation type="submission" date="2018-05" db="EMBL/GenBank/DDBJ databases">
        <authorList>
            <person name="Peng X.Y."/>
            <person name="Xu Y.F."/>
            <person name="Luo D."/>
            <person name="Yu J."/>
            <person name="Gu J.Y."/>
        </authorList>
    </citation>
    <scope>NUCLEOTIDE SEQUENCE</scope>
    <source>
        <strain evidence="2">LR10</strain>
        <strain evidence="1">LR9</strain>
    </source>
</reference>
<name>A0A855XE71_LIMRT</name>
<evidence type="ECO:0000313" key="2">
    <source>
        <dbReference type="EMBL" id="PWT40177.1"/>
    </source>
</evidence>